<dbReference type="Pfam" id="PF13962">
    <property type="entry name" value="PGG"/>
    <property type="match status" value="1"/>
</dbReference>
<keyword evidence="3" id="KW-0812">Transmembrane</keyword>
<dbReference type="AlphaFoldDB" id="A0A5N6PJG6"/>
<keyword evidence="3" id="KW-1133">Transmembrane helix</keyword>
<dbReference type="PROSITE" id="PS50297">
    <property type="entry name" value="ANK_REP_REGION"/>
    <property type="match status" value="1"/>
</dbReference>
<dbReference type="InterPro" id="IPR026961">
    <property type="entry name" value="PGG_dom"/>
</dbReference>
<sequence>MKLSGRDTYDVWKTKMMCLLKSHDMIHSNQLKTLDGRSDELVKGWFLGSLSNQVLKYVVNSFPNEDFTAKDAWDKLQTIYGPLAKAETAKTDEEKEEAQERKAKKNRLMEDLHAAILDQDFGDVIDILDEEVVTLSDKITITSNTALHVAVGTGKNRKFLKRMLTLATKDDLQPLNMRNSEGSTLLHVAAIVGNTEAAKMLVEKNPDLLYEKDNEGQTPIDRALSNMHTDTYIYLLDEYLKSQDPERGDSFDNSEILVNAISSKDYGSAYKMRRFIRDPDTVLTAIAQNFPPKVNFLESIYVTPGRMKLLFSHVPVTFKFVESAQRKAKAYRDAVLLLHFTCHSITASKTYNNAIFEATRQNAVEVVKIIVSRFPNAIWSSNEDGHNIIQYAVINRSEKIYSLLYQMSEHKNIYRTIKDPFKNNLLHLAARLAPENKLNPISGAALQIQRELQWFMEVDSFVCPLNVIQKNSFGETPQMVFTKEHKKLLIEGEKWMKETAQSYTITATLITTIVFAAAITVPGGNKQDNGIPIFTNNIAFTVFAVSNAISFFTSVTSLLMFLSILTARFSEQDFHLRLPTKLIIGLANLFISTTAMLVAFGATLFLVFSQNNSWILAPIAALTCLPITSFMTLQFPLIYDLISATYVRSMFGKKSDEPFY</sequence>
<evidence type="ECO:0000256" key="3">
    <source>
        <dbReference type="SAM" id="Phobius"/>
    </source>
</evidence>
<comment type="caution">
    <text evidence="5">The sequence shown here is derived from an EMBL/GenBank/DDBJ whole genome shotgun (WGS) entry which is preliminary data.</text>
</comment>
<feature type="transmembrane region" description="Helical" evidence="3">
    <location>
        <begin position="503"/>
        <end position="523"/>
    </location>
</feature>
<dbReference type="Proteomes" id="UP000326396">
    <property type="component" value="Linkage Group LG12"/>
</dbReference>
<keyword evidence="3" id="KW-0472">Membrane</keyword>
<keyword evidence="1" id="KW-0040">ANK repeat</keyword>
<gene>
    <name evidence="5" type="ORF">E3N88_09595</name>
</gene>
<feature type="transmembrane region" description="Helical" evidence="3">
    <location>
        <begin position="582"/>
        <end position="608"/>
    </location>
</feature>
<proteinExistence type="predicted"/>
<keyword evidence="2" id="KW-0175">Coiled coil</keyword>
<evidence type="ECO:0000256" key="2">
    <source>
        <dbReference type="SAM" id="Coils"/>
    </source>
</evidence>
<dbReference type="InterPro" id="IPR036770">
    <property type="entry name" value="Ankyrin_rpt-contain_sf"/>
</dbReference>
<dbReference type="PANTHER" id="PTHR24177">
    <property type="entry name" value="CASKIN"/>
    <property type="match status" value="1"/>
</dbReference>
<dbReference type="Pfam" id="PF12796">
    <property type="entry name" value="Ank_2"/>
    <property type="match status" value="1"/>
</dbReference>
<feature type="transmembrane region" description="Helical" evidence="3">
    <location>
        <begin position="614"/>
        <end position="639"/>
    </location>
</feature>
<feature type="domain" description="PGG" evidence="4">
    <location>
        <begin position="493"/>
        <end position="606"/>
    </location>
</feature>
<evidence type="ECO:0000313" key="6">
    <source>
        <dbReference type="Proteomes" id="UP000326396"/>
    </source>
</evidence>
<evidence type="ECO:0000313" key="5">
    <source>
        <dbReference type="EMBL" id="KAD6454889.1"/>
    </source>
</evidence>
<organism evidence="5 6">
    <name type="scientific">Mikania micrantha</name>
    <name type="common">bitter vine</name>
    <dbReference type="NCBI Taxonomy" id="192012"/>
    <lineage>
        <taxon>Eukaryota</taxon>
        <taxon>Viridiplantae</taxon>
        <taxon>Streptophyta</taxon>
        <taxon>Embryophyta</taxon>
        <taxon>Tracheophyta</taxon>
        <taxon>Spermatophyta</taxon>
        <taxon>Magnoliopsida</taxon>
        <taxon>eudicotyledons</taxon>
        <taxon>Gunneridae</taxon>
        <taxon>Pentapetalae</taxon>
        <taxon>asterids</taxon>
        <taxon>campanulids</taxon>
        <taxon>Asterales</taxon>
        <taxon>Asteraceae</taxon>
        <taxon>Asteroideae</taxon>
        <taxon>Heliantheae alliance</taxon>
        <taxon>Eupatorieae</taxon>
        <taxon>Mikania</taxon>
    </lineage>
</organism>
<dbReference type="InterPro" id="IPR002110">
    <property type="entry name" value="Ankyrin_rpt"/>
</dbReference>
<dbReference type="SUPFAM" id="SSF48403">
    <property type="entry name" value="Ankyrin repeat"/>
    <property type="match status" value="1"/>
</dbReference>
<feature type="coiled-coil region" evidence="2">
    <location>
        <begin position="86"/>
        <end position="115"/>
    </location>
</feature>
<dbReference type="SMART" id="SM00248">
    <property type="entry name" value="ANK"/>
    <property type="match status" value="5"/>
</dbReference>
<keyword evidence="6" id="KW-1185">Reference proteome</keyword>
<dbReference type="PANTHER" id="PTHR24177:SF474">
    <property type="entry name" value="ANKYRIN REPEAT-CONTAINING DOMAIN, PGG DOMAIN, ANKYRIN REPEAT-CONTAINING DOMAIN SUPERFAMILY"/>
    <property type="match status" value="1"/>
</dbReference>
<evidence type="ECO:0000256" key="1">
    <source>
        <dbReference type="PROSITE-ProRule" id="PRU00023"/>
    </source>
</evidence>
<feature type="transmembrane region" description="Helical" evidence="3">
    <location>
        <begin position="538"/>
        <end position="562"/>
    </location>
</feature>
<dbReference type="EMBL" id="SZYD01000004">
    <property type="protein sequence ID" value="KAD6454889.1"/>
    <property type="molecule type" value="Genomic_DNA"/>
</dbReference>
<dbReference type="GO" id="GO:0016020">
    <property type="term" value="C:membrane"/>
    <property type="evidence" value="ECO:0007669"/>
    <property type="project" value="TreeGrafter"/>
</dbReference>
<protein>
    <recommendedName>
        <fullName evidence="4">PGG domain-containing protein</fullName>
    </recommendedName>
</protein>
<dbReference type="OrthoDB" id="1542149at2759"/>
<accession>A0A5N6PJG6</accession>
<dbReference type="Gene3D" id="1.25.40.20">
    <property type="entry name" value="Ankyrin repeat-containing domain"/>
    <property type="match status" value="2"/>
</dbReference>
<evidence type="ECO:0000259" key="4">
    <source>
        <dbReference type="Pfam" id="PF13962"/>
    </source>
</evidence>
<feature type="repeat" description="ANK" evidence="1">
    <location>
        <begin position="181"/>
        <end position="213"/>
    </location>
</feature>
<dbReference type="PROSITE" id="PS50088">
    <property type="entry name" value="ANK_REPEAT"/>
    <property type="match status" value="1"/>
</dbReference>
<name>A0A5N6PJG6_9ASTR</name>
<reference evidence="5 6" key="1">
    <citation type="submission" date="2019-05" db="EMBL/GenBank/DDBJ databases">
        <title>Mikania micrantha, genome provides insights into the molecular mechanism of rapid growth.</title>
        <authorList>
            <person name="Liu B."/>
        </authorList>
    </citation>
    <scope>NUCLEOTIDE SEQUENCE [LARGE SCALE GENOMIC DNA]</scope>
    <source>
        <strain evidence="5">NLD-2019</strain>
        <tissue evidence="5">Leaf</tissue>
    </source>
</reference>